<proteinExistence type="predicted"/>
<accession>A0A066TQD5</accession>
<organism evidence="1 2">
    <name type="scientific">Snodgrassella communis</name>
    <dbReference type="NCBI Taxonomy" id="2946699"/>
    <lineage>
        <taxon>Bacteria</taxon>
        <taxon>Pseudomonadati</taxon>
        <taxon>Pseudomonadota</taxon>
        <taxon>Betaproteobacteria</taxon>
        <taxon>Neisseriales</taxon>
        <taxon>Neisseriaceae</taxon>
        <taxon>Snodgrassella</taxon>
    </lineage>
</organism>
<dbReference type="Proteomes" id="UP000027170">
    <property type="component" value="Unassembled WGS sequence"/>
</dbReference>
<name>A0A066TQD5_9NEIS</name>
<dbReference type="OrthoDB" id="8613544at2"/>
<reference evidence="1 2" key="1">
    <citation type="submission" date="2014-03" db="EMBL/GenBank/DDBJ databases">
        <title>The genomes of two eusocial bee gut symbionts.</title>
        <authorList>
            <person name="Kwong W.K."/>
            <person name="Engel P."/>
            <person name="Koch H."/>
            <person name="Moran N.A."/>
        </authorList>
    </citation>
    <scope>NUCLEOTIDE SEQUENCE [LARGE SCALE GENOMIC DNA]</scope>
    <source>
        <strain evidence="2">wkB29</strain>
    </source>
</reference>
<gene>
    <name evidence="1" type="ORF">SALWKB29_1748</name>
</gene>
<comment type="caution">
    <text evidence="1">The sequence shown here is derived from an EMBL/GenBank/DDBJ whole genome shotgun (WGS) entry which is preliminary data.</text>
</comment>
<keyword evidence="2" id="KW-1185">Reference proteome</keyword>
<dbReference type="EMBL" id="JFZV01000009">
    <property type="protein sequence ID" value="KDN14258.1"/>
    <property type="molecule type" value="Genomic_DNA"/>
</dbReference>
<dbReference type="RefSeq" id="WP_037407907.1">
    <property type="nucleotide sequence ID" value="NZ_JFZV01000009.1"/>
</dbReference>
<sequence>MKKLVSTALLAASLTMTAGFTLANSNSDSTDIRNFSEATAQNGQNNHVSASTPENTPYRTLDTYSGNH</sequence>
<dbReference type="AlphaFoldDB" id="A0A066TQD5"/>
<evidence type="ECO:0000313" key="2">
    <source>
        <dbReference type="Proteomes" id="UP000027170"/>
    </source>
</evidence>
<protein>
    <recommendedName>
        <fullName evidence="3">DUF680 domain-containing protein</fullName>
    </recommendedName>
</protein>
<evidence type="ECO:0000313" key="1">
    <source>
        <dbReference type="EMBL" id="KDN14258.1"/>
    </source>
</evidence>
<evidence type="ECO:0008006" key="3">
    <source>
        <dbReference type="Google" id="ProtNLM"/>
    </source>
</evidence>